<protein>
    <submittedName>
        <fullName evidence="2">Uncharacterized protein</fullName>
    </submittedName>
</protein>
<dbReference type="AlphaFoldDB" id="A0A160PQD3"/>
<feature type="compositionally biased region" description="Basic and acidic residues" evidence="1">
    <location>
        <begin position="326"/>
        <end position="335"/>
    </location>
</feature>
<name>A0A160PQD3_9CORY</name>
<dbReference type="RefSeq" id="WP_231910972.1">
    <property type="nucleotide sequence ID" value="NZ_AP017369.1"/>
</dbReference>
<sequence length="335" mass="38012">MSHSALLIAKDATIGLRLNMNGNRNSVKAFLKYAEYAQLPSINADDKWISPFITMLQNFFRDNNDAIRLETVDPQHLGDKTDYDNGIYVLEDYEIVDRINSPADTSPEHRIHDRLLSIDSTQPLVNQLGDFLFGMDTPITSIKIGDQVFLPRLFPSYEYPGRYRIHTVLGFADNDPFNPLTSNKRFKGRPYVDMFNNQDNAVNPQSYITTDTVRVLSYPIYVISFAPANDLHGAGGFDWLPATTMNDGTEALDTFYRHVKDSRDEGGSHIVRLLRITDPNITADMQPKDVTDYIDADIDRWESKEHALKQFVPPNADADRVPTGGADEHITHPYR</sequence>
<reference evidence="2 3" key="1">
    <citation type="submission" date="2016-02" db="EMBL/GenBank/DDBJ databases">
        <title>Corynebacterium glutamicum N24 whole genome sequencing project.</title>
        <authorList>
            <person name="Matsutani M."/>
            <person name="Nangtapong N."/>
            <person name="Yakushi T."/>
            <person name="Matsushita K."/>
        </authorList>
    </citation>
    <scope>NUCLEOTIDE SEQUENCE [LARGE SCALE GENOMIC DNA]</scope>
    <source>
        <strain evidence="2 3">N24</strain>
    </source>
</reference>
<evidence type="ECO:0000313" key="3">
    <source>
        <dbReference type="Proteomes" id="UP000218244"/>
    </source>
</evidence>
<organism evidence="2 3">
    <name type="scientific">Corynebacterium suranareeae</name>
    <dbReference type="NCBI Taxonomy" id="2506452"/>
    <lineage>
        <taxon>Bacteria</taxon>
        <taxon>Bacillati</taxon>
        <taxon>Actinomycetota</taxon>
        <taxon>Actinomycetes</taxon>
        <taxon>Mycobacteriales</taxon>
        <taxon>Corynebacteriaceae</taxon>
        <taxon>Corynebacterium</taxon>
    </lineage>
</organism>
<dbReference type="Proteomes" id="UP000218244">
    <property type="component" value="Chromosome"/>
</dbReference>
<dbReference type="KEGG" id="csur:N24_1927"/>
<accession>A0A160PQD3</accession>
<dbReference type="EMBL" id="AP017369">
    <property type="protein sequence ID" value="BAU96189.1"/>
    <property type="molecule type" value="Genomic_DNA"/>
</dbReference>
<evidence type="ECO:0000256" key="1">
    <source>
        <dbReference type="SAM" id="MobiDB-lite"/>
    </source>
</evidence>
<gene>
    <name evidence="2" type="ORF">N24_1927</name>
</gene>
<keyword evidence="3" id="KW-1185">Reference proteome</keyword>
<proteinExistence type="predicted"/>
<feature type="region of interest" description="Disordered" evidence="1">
    <location>
        <begin position="311"/>
        <end position="335"/>
    </location>
</feature>
<evidence type="ECO:0000313" key="2">
    <source>
        <dbReference type="EMBL" id="BAU96189.1"/>
    </source>
</evidence>